<feature type="binding site" evidence="7">
    <location>
        <position position="176"/>
    </location>
    <ligand>
        <name>glyoxylate</name>
        <dbReference type="ChEBI" id="CHEBI:36655"/>
    </ligand>
</feature>
<dbReference type="Pfam" id="PF01070">
    <property type="entry name" value="FMN_dh"/>
    <property type="match status" value="1"/>
</dbReference>
<dbReference type="PANTHER" id="PTHR10578:SF149">
    <property type="entry name" value="2-HYDROXYACID OXIDASE 2"/>
    <property type="match status" value="1"/>
</dbReference>
<accession>A0A1R0H3F7</accession>
<keyword evidence="10" id="KW-1185">Reference proteome</keyword>
<proteinExistence type="inferred from homology"/>
<dbReference type="STRING" id="133383.A0A1R0H3F7"/>
<evidence type="ECO:0000259" key="8">
    <source>
        <dbReference type="PROSITE" id="PS51349"/>
    </source>
</evidence>
<dbReference type="InterPro" id="IPR008259">
    <property type="entry name" value="FMN_hydac_DH_AS"/>
</dbReference>
<feature type="binding site" evidence="7">
    <location>
        <position position="273"/>
    </location>
    <ligand>
        <name>glyoxylate</name>
        <dbReference type="ChEBI" id="CHEBI:36655"/>
    </ligand>
</feature>
<dbReference type="GO" id="GO:0010181">
    <property type="term" value="F:FMN binding"/>
    <property type="evidence" value="ECO:0007669"/>
    <property type="project" value="InterPro"/>
</dbReference>
<dbReference type="PIRSF" id="PIRSF000138">
    <property type="entry name" value="Al-hdrx_acd_dh"/>
    <property type="match status" value="1"/>
</dbReference>
<reference evidence="9 10" key="1">
    <citation type="journal article" date="2016" name="Mol. Biol. Evol.">
        <title>Genome-Wide Survey of Gut Fungi (Harpellales) Reveals the First Horizontally Transferred Ubiquitin Gene from a Mosquito Host.</title>
        <authorList>
            <person name="Wang Y."/>
            <person name="White M.M."/>
            <person name="Kvist S."/>
            <person name="Moncalvo J.M."/>
        </authorList>
    </citation>
    <scope>NUCLEOTIDE SEQUENCE [LARGE SCALE GENOMIC DNA]</scope>
    <source>
        <strain evidence="9 10">ALG-7-W6</strain>
    </source>
</reference>
<feature type="binding site" evidence="7">
    <location>
        <begin position="80"/>
        <end position="82"/>
    </location>
    <ligand>
        <name>FMN</name>
        <dbReference type="ChEBI" id="CHEBI:58210"/>
    </ligand>
</feature>
<evidence type="ECO:0000256" key="5">
    <source>
        <dbReference type="ARBA" id="ARBA00083297"/>
    </source>
</evidence>
<feature type="binding site" evidence="7">
    <location>
        <position position="109"/>
    </location>
    <ligand>
        <name>FMN</name>
        <dbReference type="ChEBI" id="CHEBI:58210"/>
    </ligand>
</feature>
<dbReference type="GO" id="GO:0016491">
    <property type="term" value="F:oxidoreductase activity"/>
    <property type="evidence" value="ECO:0007669"/>
    <property type="project" value="UniProtKB-KW"/>
</dbReference>
<evidence type="ECO:0000256" key="7">
    <source>
        <dbReference type="PIRSR" id="PIRSR000138-2"/>
    </source>
</evidence>
<evidence type="ECO:0000256" key="2">
    <source>
        <dbReference type="ARBA" id="ARBA00023002"/>
    </source>
</evidence>
<dbReference type="PROSITE" id="PS00557">
    <property type="entry name" value="FMN_HYDROXY_ACID_DH_1"/>
    <property type="match status" value="1"/>
</dbReference>
<comment type="cofactor">
    <cofactor evidence="1">
        <name>FMN</name>
        <dbReference type="ChEBI" id="CHEBI:58210"/>
    </cofactor>
</comment>
<dbReference type="PROSITE" id="PS51349">
    <property type="entry name" value="FMN_HYDROXY_ACID_DH_2"/>
    <property type="match status" value="1"/>
</dbReference>
<comment type="similarity">
    <text evidence="3">Belongs to the FMN-dependent alpha-hydroxy acid dehydrogenase family.</text>
</comment>
<dbReference type="FunFam" id="3.20.20.70:FF:000056">
    <property type="entry name" value="hydroxyacid oxidase 2"/>
    <property type="match status" value="1"/>
</dbReference>
<feature type="binding site" evidence="7">
    <location>
        <position position="276"/>
    </location>
    <ligand>
        <name>glyoxylate</name>
        <dbReference type="ChEBI" id="CHEBI:36655"/>
    </ligand>
</feature>
<evidence type="ECO:0000313" key="10">
    <source>
        <dbReference type="Proteomes" id="UP000187455"/>
    </source>
</evidence>
<sequence>MKMQQITCLADLEKVAIEKLDPNINTNFQTGAMDNLTRDDNRKAYDRIRLIPRVLRDVSNVDTGLSVFGHHFKSPVFFSPSASQRLAHTDGELAASRSACKHGVLYCLSSLSNYSIEEVSNCVSDLTQNGENSSVRWLQLYMFMNRSVSFDLIKRAEEAGYTGIVVTSDAAYAGRRLGNIRNNFKVPEDLSFGNFKKYDQEEHIQSYSKENPRQLHQNVNYTKYAKDPSLNWNDIKEIKKFTKLPVLLKGILNKEDAALAVDIGVDGIIVSNHGGRQLDSVPASIDVLPGIVKLVNKRIKVFIEGGILRGSDVFKALAIGADAVFVGRPVLWGLAYDGEKGVDLMLDLINEELRLTMALSGCKSISDIDSSYLYKGD</sequence>
<feature type="binding site" evidence="7">
    <location>
        <begin position="327"/>
        <end position="328"/>
    </location>
    <ligand>
        <name>FMN</name>
        <dbReference type="ChEBI" id="CHEBI:58210"/>
    </ligand>
</feature>
<evidence type="ECO:0000256" key="1">
    <source>
        <dbReference type="ARBA" id="ARBA00001917"/>
    </source>
</evidence>
<dbReference type="InterPro" id="IPR037396">
    <property type="entry name" value="FMN_HAD"/>
</dbReference>
<keyword evidence="7" id="KW-0288">FMN</keyword>
<gene>
    <name evidence="9" type="ORF">AYI68_g2189</name>
</gene>
<keyword evidence="2" id="KW-0560">Oxidoreductase</keyword>
<dbReference type="InterPro" id="IPR013785">
    <property type="entry name" value="Aldolase_TIM"/>
</dbReference>
<dbReference type="PANTHER" id="PTHR10578">
    <property type="entry name" value="S -2-HYDROXY-ACID OXIDASE-RELATED"/>
    <property type="match status" value="1"/>
</dbReference>
<evidence type="ECO:0000313" key="9">
    <source>
        <dbReference type="EMBL" id="OLY83666.1"/>
    </source>
</evidence>
<dbReference type="InterPro" id="IPR012133">
    <property type="entry name" value="Alpha-hydoxy_acid_DH_FMN"/>
</dbReference>
<dbReference type="InterPro" id="IPR000262">
    <property type="entry name" value="FMN-dep_DH"/>
</dbReference>
<name>A0A1R0H3F7_9FUNG</name>
<keyword evidence="7" id="KW-0285">Flavoprotein</keyword>
<comment type="caution">
    <text evidence="9">The sequence shown here is derived from an EMBL/GenBank/DDBJ whole genome shotgun (WGS) entry which is preliminary data.</text>
</comment>
<dbReference type="CDD" id="cd02809">
    <property type="entry name" value="alpha_hydroxyacid_oxid_FMN"/>
    <property type="match status" value="1"/>
</dbReference>
<feature type="binding site" evidence="7">
    <location>
        <position position="249"/>
    </location>
    <ligand>
        <name>FMN</name>
        <dbReference type="ChEBI" id="CHEBI:58210"/>
    </ligand>
</feature>
<dbReference type="AlphaFoldDB" id="A0A1R0H3F7"/>
<organism evidence="9 10">
    <name type="scientific">Smittium mucronatum</name>
    <dbReference type="NCBI Taxonomy" id="133383"/>
    <lineage>
        <taxon>Eukaryota</taxon>
        <taxon>Fungi</taxon>
        <taxon>Fungi incertae sedis</taxon>
        <taxon>Zoopagomycota</taxon>
        <taxon>Kickxellomycotina</taxon>
        <taxon>Harpellomycetes</taxon>
        <taxon>Harpellales</taxon>
        <taxon>Legeriomycetaceae</taxon>
        <taxon>Smittium</taxon>
    </lineage>
</organism>
<dbReference type="GO" id="GO:0005737">
    <property type="term" value="C:cytoplasm"/>
    <property type="evidence" value="ECO:0007669"/>
    <property type="project" value="UniProtKB-ARBA"/>
</dbReference>
<dbReference type="OrthoDB" id="1925334at2759"/>
<evidence type="ECO:0000256" key="3">
    <source>
        <dbReference type="ARBA" id="ARBA00024042"/>
    </source>
</evidence>
<feature type="binding site" evidence="7">
    <location>
        <position position="141"/>
    </location>
    <ligand>
        <name>glyoxylate</name>
        <dbReference type="ChEBI" id="CHEBI:36655"/>
    </ligand>
</feature>
<dbReference type="SUPFAM" id="SSF51395">
    <property type="entry name" value="FMN-linked oxidoreductases"/>
    <property type="match status" value="1"/>
</dbReference>
<feature type="domain" description="FMN hydroxy acid dehydrogenase" evidence="8">
    <location>
        <begin position="1"/>
        <end position="377"/>
    </location>
</feature>
<feature type="binding site" evidence="7">
    <location>
        <position position="139"/>
    </location>
    <ligand>
        <name>FMN</name>
        <dbReference type="ChEBI" id="CHEBI:58210"/>
    </ligand>
</feature>
<protein>
    <recommendedName>
        <fullName evidence="4">Oxidase FUB9</fullName>
    </recommendedName>
    <alternativeName>
        <fullName evidence="5">Fusaric acid biosynthesis protein 9</fullName>
    </alternativeName>
</protein>
<dbReference type="Gene3D" id="3.20.20.70">
    <property type="entry name" value="Aldolase class I"/>
    <property type="match status" value="1"/>
</dbReference>
<dbReference type="Proteomes" id="UP000187455">
    <property type="component" value="Unassembled WGS sequence"/>
</dbReference>
<evidence type="ECO:0000256" key="6">
    <source>
        <dbReference type="PIRSR" id="PIRSR000138-1"/>
    </source>
</evidence>
<dbReference type="EMBL" id="LSSL01000800">
    <property type="protein sequence ID" value="OLY83666.1"/>
    <property type="molecule type" value="Genomic_DNA"/>
</dbReference>
<feature type="binding site" evidence="7">
    <location>
        <position position="167"/>
    </location>
    <ligand>
        <name>glyoxylate</name>
        <dbReference type="ChEBI" id="CHEBI:36655"/>
    </ligand>
</feature>
<feature type="binding site" evidence="7">
    <location>
        <position position="271"/>
    </location>
    <ligand>
        <name>FMN</name>
        <dbReference type="ChEBI" id="CHEBI:58210"/>
    </ligand>
</feature>
<feature type="active site" description="Proton acceptor" evidence="6">
    <location>
        <position position="273"/>
    </location>
</feature>
<evidence type="ECO:0000256" key="4">
    <source>
        <dbReference type="ARBA" id="ARBA00073420"/>
    </source>
</evidence>